<dbReference type="AlphaFoldDB" id="A0A7C3ZRH8"/>
<evidence type="ECO:0000313" key="1">
    <source>
        <dbReference type="EMBL" id="HGF99665.1"/>
    </source>
</evidence>
<accession>A0A7C3ZRH8</accession>
<protein>
    <submittedName>
        <fullName evidence="1">Uncharacterized protein</fullName>
    </submittedName>
</protein>
<reference evidence="1" key="1">
    <citation type="journal article" date="2020" name="mSystems">
        <title>Genome- and Community-Level Interaction Insights into Carbon Utilization and Element Cycling Functions of Hydrothermarchaeota in Hydrothermal Sediment.</title>
        <authorList>
            <person name="Zhou Z."/>
            <person name="Liu Y."/>
            <person name="Xu W."/>
            <person name="Pan J."/>
            <person name="Luo Z.H."/>
            <person name="Li M."/>
        </authorList>
    </citation>
    <scope>NUCLEOTIDE SEQUENCE [LARGE SCALE GENOMIC DNA]</scope>
    <source>
        <strain evidence="1">SpSt-374</strain>
    </source>
</reference>
<gene>
    <name evidence="1" type="ORF">ENR15_03100</name>
</gene>
<dbReference type="EMBL" id="DSPX01000028">
    <property type="protein sequence ID" value="HGF99665.1"/>
    <property type="molecule type" value="Genomic_DNA"/>
</dbReference>
<organism evidence="1">
    <name type="scientific">Planktothricoides sp. SpSt-374</name>
    <dbReference type="NCBI Taxonomy" id="2282167"/>
    <lineage>
        <taxon>Bacteria</taxon>
        <taxon>Bacillati</taxon>
        <taxon>Cyanobacteriota</taxon>
        <taxon>Cyanophyceae</taxon>
        <taxon>Oscillatoriophycideae</taxon>
        <taxon>Oscillatoriales</taxon>
        <taxon>Oscillatoriaceae</taxon>
        <taxon>Planktothricoides</taxon>
    </lineage>
</organism>
<sequence length="325" mass="37434">MIFSLIFWLLFGWLADYSFPFGQAIDLIVACFKGTIAAKVNLMQHKLLQKTDIISQPDNQKQIYKLNILESQLWLCQEILEILGADASTNHEKIAKTIQALENKRNKILEELEPRRSPRYRVFANIQDYVRPLFSSQADKDYKQIQKIVTNLLNFINQQPSPISFAQVITKLSAEVAAINQISAGRLRLAYQVHELLKILSAKLSLYDDASSYDINDAEALRNEIIRLRDELDKYQKIVNNPDSYISYVRDNLGIQYIRKNPSKKYHYNVECPHWKQLAWEYMIAKLSSTSDNLSVFSVSSNPPADISDQEKCQKCGDELADFDT</sequence>
<proteinExistence type="predicted"/>
<comment type="caution">
    <text evidence="1">The sequence shown here is derived from an EMBL/GenBank/DDBJ whole genome shotgun (WGS) entry which is preliminary data.</text>
</comment>
<name>A0A7C3ZRH8_9CYAN</name>